<proteinExistence type="predicted"/>
<name>A0A9Y2KZQ6_9RHOB</name>
<dbReference type="GO" id="GO:0043565">
    <property type="term" value="F:sequence-specific DNA binding"/>
    <property type="evidence" value="ECO:0007669"/>
    <property type="project" value="InterPro"/>
</dbReference>
<feature type="domain" description="HTH araC/xylS-type" evidence="5">
    <location>
        <begin position="179"/>
        <end position="277"/>
    </location>
</feature>
<dbReference type="InterPro" id="IPR009057">
    <property type="entry name" value="Homeodomain-like_sf"/>
</dbReference>
<keyword evidence="1" id="KW-0805">Transcription regulation</keyword>
<keyword evidence="2" id="KW-0238">DNA-binding</keyword>
<evidence type="ECO:0000313" key="7">
    <source>
        <dbReference type="Proteomes" id="UP001238334"/>
    </source>
</evidence>
<dbReference type="AlphaFoldDB" id="A0A9Y2KZQ6"/>
<keyword evidence="4" id="KW-0804">Transcription</keyword>
<dbReference type="GO" id="GO:0003700">
    <property type="term" value="F:DNA-binding transcription factor activity"/>
    <property type="evidence" value="ECO:0007669"/>
    <property type="project" value="InterPro"/>
</dbReference>
<dbReference type="Gene3D" id="1.10.10.60">
    <property type="entry name" value="Homeodomain-like"/>
    <property type="match status" value="1"/>
</dbReference>
<keyword evidence="7" id="KW-1185">Reference proteome</keyword>
<evidence type="ECO:0000313" key="6">
    <source>
        <dbReference type="EMBL" id="WIY26090.1"/>
    </source>
</evidence>
<dbReference type="KEGG" id="ppso:QPJ95_03940"/>
<dbReference type="Gene3D" id="2.60.120.10">
    <property type="entry name" value="Jelly Rolls"/>
    <property type="match status" value="1"/>
</dbReference>
<evidence type="ECO:0000256" key="1">
    <source>
        <dbReference type="ARBA" id="ARBA00023015"/>
    </source>
</evidence>
<dbReference type="PRINTS" id="PR00032">
    <property type="entry name" value="HTHARAC"/>
</dbReference>
<organism evidence="6 7">
    <name type="scientific">Parasedimentitalea psychrophila</name>
    <dbReference type="NCBI Taxonomy" id="2997337"/>
    <lineage>
        <taxon>Bacteria</taxon>
        <taxon>Pseudomonadati</taxon>
        <taxon>Pseudomonadota</taxon>
        <taxon>Alphaproteobacteria</taxon>
        <taxon>Rhodobacterales</taxon>
        <taxon>Paracoccaceae</taxon>
        <taxon>Parasedimentitalea</taxon>
    </lineage>
</organism>
<dbReference type="Pfam" id="PF02311">
    <property type="entry name" value="AraC_binding"/>
    <property type="match status" value="1"/>
</dbReference>
<protein>
    <submittedName>
        <fullName evidence="6">Helix-turn-helix domain-containing protein</fullName>
    </submittedName>
</protein>
<dbReference type="EMBL" id="CP127247">
    <property type="protein sequence ID" value="WIY26090.1"/>
    <property type="molecule type" value="Genomic_DNA"/>
</dbReference>
<dbReference type="SMART" id="SM00342">
    <property type="entry name" value="HTH_ARAC"/>
    <property type="match status" value="1"/>
</dbReference>
<gene>
    <name evidence="6" type="ORF">QPJ95_03940</name>
</gene>
<dbReference type="PANTHER" id="PTHR43280:SF32">
    <property type="entry name" value="TRANSCRIPTIONAL REGULATORY PROTEIN"/>
    <property type="match status" value="1"/>
</dbReference>
<dbReference type="SUPFAM" id="SSF51215">
    <property type="entry name" value="Regulatory protein AraC"/>
    <property type="match status" value="1"/>
</dbReference>
<evidence type="ECO:0000256" key="3">
    <source>
        <dbReference type="ARBA" id="ARBA00023159"/>
    </source>
</evidence>
<dbReference type="CDD" id="cd06999">
    <property type="entry name" value="cupin_HpaA-like_N"/>
    <property type="match status" value="1"/>
</dbReference>
<dbReference type="PANTHER" id="PTHR43280">
    <property type="entry name" value="ARAC-FAMILY TRANSCRIPTIONAL REGULATOR"/>
    <property type="match status" value="1"/>
</dbReference>
<dbReference type="Proteomes" id="UP001238334">
    <property type="component" value="Chromosome"/>
</dbReference>
<evidence type="ECO:0000259" key="5">
    <source>
        <dbReference type="PROSITE" id="PS01124"/>
    </source>
</evidence>
<dbReference type="InterPro" id="IPR018060">
    <property type="entry name" value="HTH_AraC"/>
</dbReference>
<evidence type="ECO:0000256" key="4">
    <source>
        <dbReference type="ARBA" id="ARBA00023163"/>
    </source>
</evidence>
<dbReference type="SUPFAM" id="SSF46689">
    <property type="entry name" value="Homeodomain-like"/>
    <property type="match status" value="1"/>
</dbReference>
<dbReference type="PROSITE" id="PS01124">
    <property type="entry name" value="HTH_ARAC_FAMILY_2"/>
    <property type="match status" value="1"/>
</dbReference>
<dbReference type="InterPro" id="IPR037923">
    <property type="entry name" value="HTH-like"/>
</dbReference>
<reference evidence="6 7" key="1">
    <citation type="submission" date="2023-06" db="EMBL/GenBank/DDBJ databases">
        <title>Parasedimentitalea psychrophila sp. nov., a psychrophilic bacterium isolated from deep-sea sediment.</title>
        <authorList>
            <person name="Li A."/>
        </authorList>
    </citation>
    <scope>NUCLEOTIDE SEQUENCE [LARGE SCALE GENOMIC DNA]</scope>
    <source>
        <strain evidence="6 7">QS115</strain>
    </source>
</reference>
<accession>A0A9Y2KZQ6</accession>
<dbReference type="RefSeq" id="WP_270919060.1">
    <property type="nucleotide sequence ID" value="NZ_CP127247.1"/>
</dbReference>
<dbReference type="InterPro" id="IPR014710">
    <property type="entry name" value="RmlC-like_jellyroll"/>
</dbReference>
<dbReference type="Pfam" id="PF12833">
    <property type="entry name" value="HTH_18"/>
    <property type="match status" value="1"/>
</dbReference>
<dbReference type="InterPro" id="IPR047264">
    <property type="entry name" value="Cupin_HpaA-like_N"/>
</dbReference>
<dbReference type="InterPro" id="IPR003313">
    <property type="entry name" value="AraC-bd"/>
</dbReference>
<sequence length="280" mass="31182">MAVIENFNLFGERQDLPDVVHCETIEARSLVHDWEFSPHRHNHLHQFVLLDAGAGEVLIEENRHQITSGDLVNIPMGTVHGFTFEPGTQGWVVTVASELLEENLHDPEGLRPFLKTPEIVQFPIEIKRIVNSIFAEYPGRGFARAHVLRALSSVLAGLVARAIAAKDPVVSQSDHRLQKRFEALVEEHHLNHLGVAGYADLLAVTPTHLSRVMRQSTGQPASAAIEARLIREARRNLAFSNLGISEIAYQLGFGDPAYFSRVFKRATGLSPRAFRQNLEG</sequence>
<evidence type="ECO:0000256" key="2">
    <source>
        <dbReference type="ARBA" id="ARBA00023125"/>
    </source>
</evidence>
<dbReference type="InterPro" id="IPR020449">
    <property type="entry name" value="Tscrpt_reg_AraC-type_HTH"/>
</dbReference>
<keyword evidence="3" id="KW-0010">Activator</keyword>